<reference evidence="3 4" key="1">
    <citation type="submission" date="2024-04" db="EMBL/GenBank/DDBJ databases">
        <title>The reference genome of an endangered Asteraceae, Deinandra increscens subsp. villosa, native to the Central Coast of California.</title>
        <authorList>
            <person name="Guilliams M."/>
            <person name="Hasenstab-Lehman K."/>
            <person name="Meyer R."/>
            <person name="Mcevoy S."/>
        </authorList>
    </citation>
    <scope>NUCLEOTIDE SEQUENCE [LARGE SCALE GENOMIC DNA]</scope>
    <source>
        <tissue evidence="3">Leaf</tissue>
    </source>
</reference>
<dbReference type="Proteomes" id="UP001408789">
    <property type="component" value="Unassembled WGS sequence"/>
</dbReference>
<gene>
    <name evidence="3" type="ORF">SSX86_001938</name>
</gene>
<keyword evidence="2" id="KW-0472">Membrane</keyword>
<evidence type="ECO:0008006" key="5">
    <source>
        <dbReference type="Google" id="ProtNLM"/>
    </source>
</evidence>
<evidence type="ECO:0000256" key="1">
    <source>
        <dbReference type="SAM" id="MobiDB-lite"/>
    </source>
</evidence>
<dbReference type="AlphaFoldDB" id="A0AAP0HD55"/>
<keyword evidence="2" id="KW-1133">Transmembrane helix</keyword>
<keyword evidence="2" id="KW-0812">Transmembrane</keyword>
<keyword evidence="4" id="KW-1185">Reference proteome</keyword>
<dbReference type="PANTHER" id="PTHR45786:SF78">
    <property type="entry name" value="ATP-DEPENDENT DNA HELICASE"/>
    <property type="match status" value="1"/>
</dbReference>
<sequence>MQRGRKRVSNDTHVTQTPMDDNTPPTTLFSGIDEVMHGPSEGIPIQPRTLLPQFHDVMPDIEELAESRVRTPTLLPVIDEVMCSNSIAYANSSICDIINQPSTRDGNIEEDPYDFVYNGIRRENRVLKERSPCPQCGAKRFKFEFPTFCCMSGKTVLANSEIPGELYRLFTSQDEIGKMFREHICAYNTNFSFTSMGVTLDDTTTHMRSSVYTFRAHKGIYHKIDQLVSSDGKARYLQLYFYDPDTNTFLRLAELGPLENYRVTLNALVELDQRVYNRPTTSEVAGIWVEGNDNITLYKRSIVVYGRSEYSQYIQSYFGCYDPCLILYFFLMVSRVGILIYHAAEYY</sequence>
<accession>A0AAP0HD55</accession>
<feature type="compositionally biased region" description="Polar residues" evidence="1">
    <location>
        <begin position="11"/>
        <end position="28"/>
    </location>
</feature>
<protein>
    <recommendedName>
        <fullName evidence="5">Helitron helicase-like domain-containing protein</fullName>
    </recommendedName>
</protein>
<dbReference type="EMBL" id="JBCNJP010000003">
    <property type="protein sequence ID" value="KAK9080262.1"/>
    <property type="molecule type" value="Genomic_DNA"/>
</dbReference>
<feature type="region of interest" description="Disordered" evidence="1">
    <location>
        <begin position="1"/>
        <end position="28"/>
    </location>
</feature>
<feature type="transmembrane region" description="Helical" evidence="2">
    <location>
        <begin position="325"/>
        <end position="344"/>
    </location>
</feature>
<name>A0AAP0HD55_9ASTR</name>
<evidence type="ECO:0000256" key="2">
    <source>
        <dbReference type="SAM" id="Phobius"/>
    </source>
</evidence>
<evidence type="ECO:0000313" key="3">
    <source>
        <dbReference type="EMBL" id="KAK9080262.1"/>
    </source>
</evidence>
<dbReference type="PANTHER" id="PTHR45786">
    <property type="entry name" value="DNA BINDING PROTEIN-LIKE"/>
    <property type="match status" value="1"/>
</dbReference>
<proteinExistence type="predicted"/>
<comment type="caution">
    <text evidence="3">The sequence shown here is derived from an EMBL/GenBank/DDBJ whole genome shotgun (WGS) entry which is preliminary data.</text>
</comment>
<organism evidence="3 4">
    <name type="scientific">Deinandra increscens subsp. villosa</name>
    <dbReference type="NCBI Taxonomy" id="3103831"/>
    <lineage>
        <taxon>Eukaryota</taxon>
        <taxon>Viridiplantae</taxon>
        <taxon>Streptophyta</taxon>
        <taxon>Embryophyta</taxon>
        <taxon>Tracheophyta</taxon>
        <taxon>Spermatophyta</taxon>
        <taxon>Magnoliopsida</taxon>
        <taxon>eudicotyledons</taxon>
        <taxon>Gunneridae</taxon>
        <taxon>Pentapetalae</taxon>
        <taxon>asterids</taxon>
        <taxon>campanulids</taxon>
        <taxon>Asterales</taxon>
        <taxon>Asteraceae</taxon>
        <taxon>Asteroideae</taxon>
        <taxon>Heliantheae alliance</taxon>
        <taxon>Madieae</taxon>
        <taxon>Madiinae</taxon>
        <taxon>Deinandra</taxon>
    </lineage>
</organism>
<evidence type="ECO:0000313" key="4">
    <source>
        <dbReference type="Proteomes" id="UP001408789"/>
    </source>
</evidence>